<evidence type="ECO:0000313" key="2">
    <source>
        <dbReference type="Proteomes" id="UP000827872"/>
    </source>
</evidence>
<keyword evidence="2" id="KW-1185">Reference proteome</keyword>
<accession>A0ACB8EBZ1</accession>
<proteinExistence type="predicted"/>
<dbReference type="Proteomes" id="UP000827872">
    <property type="component" value="Linkage Group LG14"/>
</dbReference>
<comment type="caution">
    <text evidence="1">The sequence shown here is derived from an EMBL/GenBank/DDBJ whole genome shotgun (WGS) entry which is preliminary data.</text>
</comment>
<sequence length="156" mass="17069">MEECQNYIRVLLVGGDRLFVCGTNAFTPICTNRTLSNLEEAHDQISGMARCPYSPQHNSTALLTNTGELYAATVMDFPGRDPAIYRSLGVLPPLRTAQYNSKWLNGECSETPYAPETSSHASSRTSFDWQSGSGWNDLSSLPLLSHSKSGLHPSAK</sequence>
<evidence type="ECO:0000313" key="1">
    <source>
        <dbReference type="EMBL" id="KAH7989883.1"/>
    </source>
</evidence>
<dbReference type="EMBL" id="CM037627">
    <property type="protein sequence ID" value="KAH7989883.1"/>
    <property type="molecule type" value="Genomic_DNA"/>
</dbReference>
<name>A0ACB8EBZ1_9SAUR</name>
<protein>
    <submittedName>
        <fullName evidence="1">Semaphorin-5A</fullName>
    </submittedName>
</protein>
<reference evidence="1" key="1">
    <citation type="submission" date="2021-08" db="EMBL/GenBank/DDBJ databases">
        <title>The first chromosome-level gecko genome reveals the dynamic sex chromosomes of Neotropical dwarf geckos (Sphaerodactylidae: Sphaerodactylus).</title>
        <authorList>
            <person name="Pinto B.J."/>
            <person name="Keating S.E."/>
            <person name="Gamble T."/>
        </authorList>
    </citation>
    <scope>NUCLEOTIDE SEQUENCE</scope>
    <source>
        <strain evidence="1">TG3544</strain>
    </source>
</reference>
<gene>
    <name evidence="1" type="primary">SEMA5A_1</name>
    <name evidence="1" type="ORF">K3G42_015856</name>
</gene>
<organism evidence="1 2">
    <name type="scientific">Sphaerodactylus townsendi</name>
    <dbReference type="NCBI Taxonomy" id="933632"/>
    <lineage>
        <taxon>Eukaryota</taxon>
        <taxon>Metazoa</taxon>
        <taxon>Chordata</taxon>
        <taxon>Craniata</taxon>
        <taxon>Vertebrata</taxon>
        <taxon>Euteleostomi</taxon>
        <taxon>Lepidosauria</taxon>
        <taxon>Squamata</taxon>
        <taxon>Bifurcata</taxon>
        <taxon>Gekkota</taxon>
        <taxon>Sphaerodactylidae</taxon>
        <taxon>Sphaerodactylus</taxon>
    </lineage>
</organism>